<proteinExistence type="predicted"/>
<gene>
    <name evidence="4" type="ORF">N7498_007802</name>
</gene>
<sequence>MRVPLEILEIILREAVETLSYRDILRFRLVNRTFNEALWPKNAHLDNKRTLFTSWRTFPYKQKYIWYLIEEHKKRPSFFSSLIERILDLPHIALMSDEEQHIIIDKMVGAVMGSRDDPEVLFGLRSDRDYARKLRRTYTSNERLESAKDALAAGLAVSAIRRGDHEELQAMFDQGARSKIFNWNYTLGMVPIDMAYKVGTREVIRTLVKNGCPNRYETCSSWCHDSTCGLAVAARHGNQEVLETWITLLSERANQLGKNLFSELRAAVLGVLRIGKTEMVPILEKYMNWSQSDMDLLWVFCFNDAVRNGMLEVVQWLLRREGSSVATRTSPRHKTPLSIALHDCPSEKRLAMIQLLLDNGVDPNGDPGASQTPIQRAIGDGEVEAAMLLLKGGANPNAVGRRGPPLRTATRLGNTRLVKCLLEHGARSSYQFKGMKYVVRQDARVLGNIERLLEELGMTEEDPAATQELGYFVLAQKCNVQYR</sequence>
<evidence type="ECO:0000256" key="2">
    <source>
        <dbReference type="ARBA" id="ARBA00023043"/>
    </source>
</evidence>
<dbReference type="InterPro" id="IPR036770">
    <property type="entry name" value="Ankyrin_rpt-contain_sf"/>
</dbReference>
<feature type="repeat" description="ANK" evidence="3">
    <location>
        <begin position="369"/>
        <end position="401"/>
    </location>
</feature>
<organism evidence="4 5">
    <name type="scientific">Penicillium cinerascens</name>
    <dbReference type="NCBI Taxonomy" id="70096"/>
    <lineage>
        <taxon>Eukaryota</taxon>
        <taxon>Fungi</taxon>
        <taxon>Dikarya</taxon>
        <taxon>Ascomycota</taxon>
        <taxon>Pezizomycotina</taxon>
        <taxon>Eurotiomycetes</taxon>
        <taxon>Eurotiomycetidae</taxon>
        <taxon>Eurotiales</taxon>
        <taxon>Aspergillaceae</taxon>
        <taxon>Penicillium</taxon>
    </lineage>
</organism>
<comment type="caution">
    <text evidence="4">The sequence shown here is derived from an EMBL/GenBank/DDBJ whole genome shotgun (WGS) entry which is preliminary data.</text>
</comment>
<evidence type="ECO:0000256" key="3">
    <source>
        <dbReference type="PROSITE-ProRule" id="PRU00023"/>
    </source>
</evidence>
<dbReference type="PANTHER" id="PTHR24198">
    <property type="entry name" value="ANKYRIN REPEAT AND PROTEIN KINASE DOMAIN-CONTAINING PROTEIN"/>
    <property type="match status" value="1"/>
</dbReference>
<keyword evidence="2 3" id="KW-0040">ANK repeat</keyword>
<accession>A0A9W9MDP9</accession>
<dbReference type="OrthoDB" id="444631at2759"/>
<dbReference type="RefSeq" id="XP_058307113.1">
    <property type="nucleotide sequence ID" value="XM_058454864.1"/>
</dbReference>
<reference evidence="4" key="2">
    <citation type="journal article" date="2023" name="IMA Fungus">
        <title>Comparative genomic study of the Penicillium genus elucidates a diverse pangenome and 15 lateral gene transfer events.</title>
        <authorList>
            <person name="Petersen C."/>
            <person name="Sorensen T."/>
            <person name="Nielsen M.R."/>
            <person name="Sondergaard T.E."/>
            <person name="Sorensen J.L."/>
            <person name="Fitzpatrick D.A."/>
            <person name="Frisvad J.C."/>
            <person name="Nielsen K.L."/>
        </authorList>
    </citation>
    <scope>NUCLEOTIDE SEQUENCE</scope>
    <source>
        <strain evidence="4">IBT 15544</strain>
    </source>
</reference>
<keyword evidence="1" id="KW-0677">Repeat</keyword>
<dbReference type="PROSITE" id="PS50088">
    <property type="entry name" value="ANK_REPEAT"/>
    <property type="match status" value="1"/>
</dbReference>
<dbReference type="SUPFAM" id="SSF48403">
    <property type="entry name" value="Ankyrin repeat"/>
    <property type="match status" value="1"/>
</dbReference>
<protein>
    <recommendedName>
        <fullName evidence="6">F-box domain-containing protein</fullName>
    </recommendedName>
</protein>
<dbReference type="InterPro" id="IPR002110">
    <property type="entry name" value="Ankyrin_rpt"/>
</dbReference>
<evidence type="ECO:0000313" key="5">
    <source>
        <dbReference type="Proteomes" id="UP001150904"/>
    </source>
</evidence>
<dbReference type="Pfam" id="PF12796">
    <property type="entry name" value="Ank_2"/>
    <property type="match status" value="1"/>
</dbReference>
<keyword evidence="5" id="KW-1185">Reference proteome</keyword>
<dbReference type="EMBL" id="JAPQKR010000014">
    <property type="protein sequence ID" value="KAJ5198685.1"/>
    <property type="molecule type" value="Genomic_DNA"/>
</dbReference>
<evidence type="ECO:0000256" key="1">
    <source>
        <dbReference type="ARBA" id="ARBA00022737"/>
    </source>
</evidence>
<dbReference type="AlphaFoldDB" id="A0A9W9MDP9"/>
<dbReference type="SMART" id="SM00248">
    <property type="entry name" value="ANK"/>
    <property type="match status" value="4"/>
</dbReference>
<name>A0A9W9MDP9_9EURO</name>
<dbReference type="GeneID" id="83182165"/>
<dbReference type="PANTHER" id="PTHR24198:SF165">
    <property type="entry name" value="ANKYRIN REPEAT-CONTAINING PROTEIN-RELATED"/>
    <property type="match status" value="1"/>
</dbReference>
<dbReference type="Proteomes" id="UP001150904">
    <property type="component" value="Unassembled WGS sequence"/>
</dbReference>
<evidence type="ECO:0008006" key="6">
    <source>
        <dbReference type="Google" id="ProtNLM"/>
    </source>
</evidence>
<reference evidence="4" key="1">
    <citation type="submission" date="2022-12" db="EMBL/GenBank/DDBJ databases">
        <authorList>
            <person name="Petersen C."/>
        </authorList>
    </citation>
    <scope>NUCLEOTIDE SEQUENCE</scope>
    <source>
        <strain evidence="4">IBT 15544</strain>
    </source>
</reference>
<evidence type="ECO:0000313" key="4">
    <source>
        <dbReference type="EMBL" id="KAJ5198685.1"/>
    </source>
</evidence>
<dbReference type="Gene3D" id="1.25.40.20">
    <property type="entry name" value="Ankyrin repeat-containing domain"/>
    <property type="match status" value="1"/>
</dbReference>